<keyword evidence="2 13" id="KW-0812">Transmembrane</keyword>
<dbReference type="GO" id="GO:0030246">
    <property type="term" value="F:carbohydrate binding"/>
    <property type="evidence" value="ECO:0007669"/>
    <property type="project" value="UniProtKB-KW"/>
</dbReference>
<dbReference type="InterPro" id="IPR051036">
    <property type="entry name" value="SIGLEC"/>
</dbReference>
<feature type="domain" description="Ig-like" evidence="15">
    <location>
        <begin position="234"/>
        <end position="281"/>
    </location>
</feature>
<sequence>MLLLLALLWGTAGVEGWGGYRLQVQSVVTVQEGLCVRVSCSFPCPLYHWRDSDPIHGYWFREGASVERDAPVVTNNPARKVQEETRGQFHLLGDLRRNDCSLSIRDATMRVEGSYFFGVERELMKWNYEQNKLVVQVTALTHTPDILLPETLECGHPSTLTCSVPWACEQGTRPHISWEGASVAPQGPTIGRSSVLTLVPQPQDHGSSLTCQVTLPGAGVTTTRTVHLNVSYSPQNLTVTVFHGNGSVTGLGNGSSVSVLEGQYLRLVCVVNSNPPARITWTWGRLTLNPSQPLGPGELELPRVHLRDEGEFCRAQNPLGSQHVSLSLSLQTKDTATVQPVSGVMLGVVWGAKATALVFLSFCVIFIVVRSRRRKAARAAAGVGDTGVEEPDAVRVPGSRVSLIEPQAGDSRPDQAPPAVASPISRQEQEVQYTSVSFLKRKAQDTVGQEATGREYSEIKIRQ</sequence>
<evidence type="ECO:0000256" key="1">
    <source>
        <dbReference type="ARBA" id="ARBA00004479"/>
    </source>
</evidence>
<reference evidence="16" key="2">
    <citation type="submission" date="2025-08" db="UniProtKB">
        <authorList>
            <consortium name="Ensembl"/>
        </authorList>
    </citation>
    <scope>IDENTIFICATION</scope>
</reference>
<dbReference type="InterPro" id="IPR013783">
    <property type="entry name" value="Ig-like_fold"/>
</dbReference>
<dbReference type="PANTHER" id="PTHR12035">
    <property type="entry name" value="SIALIC ACID BINDING IMMUNOGLOBULIN-LIKE LECTIN"/>
    <property type="match status" value="1"/>
</dbReference>
<dbReference type="AlphaFoldDB" id="A0A8C5XF25"/>
<dbReference type="GeneTree" id="ENSGT01150000286907"/>
<evidence type="ECO:0000313" key="16">
    <source>
        <dbReference type="Ensembl" id="ENSMICP00000015814.3"/>
    </source>
</evidence>
<reference evidence="16" key="1">
    <citation type="submission" date="2016-12" db="EMBL/GenBank/DDBJ databases">
        <title>Mouse lemur reference genome and diversity panel.</title>
        <authorList>
            <person name="Harris R."/>
            <person name="Larsen P."/>
            <person name="Liu Y."/>
            <person name="Hughes D.S."/>
            <person name="Murali S."/>
            <person name="Raveendran M."/>
            <person name="Korchina V."/>
            <person name="Wang M."/>
            <person name="Jhangiani S."/>
            <person name="Bandaranaike D."/>
            <person name="Bellair M."/>
            <person name="Blankenburg K."/>
            <person name="Chao H."/>
            <person name="Dahdouli M."/>
            <person name="Dinh H."/>
            <person name="Doddapaneni H."/>
            <person name="English A."/>
            <person name="Firestine M."/>
            <person name="Gnanaolivu R."/>
            <person name="Gross S."/>
            <person name="Hernandez B."/>
            <person name="Javaid M."/>
            <person name="Jayaseelan J."/>
            <person name="Jones J."/>
            <person name="Khan Z."/>
            <person name="Kovar C."/>
            <person name="Kurapati P."/>
            <person name="Le B."/>
            <person name="Lee S."/>
            <person name="Li M."/>
            <person name="Mathew T."/>
            <person name="Narasimhan A."/>
            <person name="Ngo D."/>
            <person name="Nguyen L."/>
            <person name="Okwuonu G."/>
            <person name="Ongeri F."/>
            <person name="Osuji N."/>
            <person name="Pu L.-L."/>
            <person name="Puazo M."/>
            <person name="Quiroz J."/>
            <person name="Raj R."/>
            <person name="Rajbhandari K."/>
            <person name="Reid J.G."/>
            <person name="Santibanez J."/>
            <person name="Sexton D."/>
            <person name="Skinner E."/>
            <person name="Vee V."/>
            <person name="Weissenberger G."/>
            <person name="Wu Y."/>
            <person name="Xin Y."/>
            <person name="Han Y."/>
            <person name="Campbell C."/>
            <person name="Brown A."/>
            <person name="Sullivan B."/>
            <person name="Shelton J."/>
            <person name="Brown S."/>
            <person name="Dudchenko O."/>
            <person name="Machol I."/>
            <person name="Durand N."/>
            <person name="Shamim M."/>
            <person name="Lieberman A."/>
            <person name="Muzny D.M."/>
            <person name="Richards S."/>
            <person name="Yoder A."/>
            <person name="Worley K.C."/>
            <person name="Rogers J."/>
            <person name="Gibbs R.A."/>
        </authorList>
    </citation>
    <scope>NUCLEOTIDE SEQUENCE [LARGE SCALE GENOMIC DNA]</scope>
</reference>
<keyword evidence="7 13" id="KW-0472">Membrane</keyword>
<accession>A0A8C5XF25</accession>
<evidence type="ECO:0000256" key="4">
    <source>
        <dbReference type="ARBA" id="ARBA00022734"/>
    </source>
</evidence>
<dbReference type="SMART" id="SM00408">
    <property type="entry name" value="IGc2"/>
    <property type="match status" value="1"/>
</dbReference>
<dbReference type="PROSITE" id="PS50835">
    <property type="entry name" value="IG_LIKE"/>
    <property type="match status" value="2"/>
</dbReference>
<keyword evidence="4" id="KW-0430">Lectin</keyword>
<evidence type="ECO:0000256" key="9">
    <source>
        <dbReference type="ARBA" id="ARBA00023180"/>
    </source>
</evidence>
<dbReference type="InterPro" id="IPR013106">
    <property type="entry name" value="Ig_V-set"/>
</dbReference>
<dbReference type="InterPro" id="IPR036179">
    <property type="entry name" value="Ig-like_dom_sf"/>
</dbReference>
<evidence type="ECO:0000256" key="14">
    <source>
        <dbReference type="SAM" id="SignalP"/>
    </source>
</evidence>
<reference evidence="16" key="3">
    <citation type="submission" date="2025-09" db="UniProtKB">
        <authorList>
            <consortium name="Ensembl"/>
        </authorList>
    </citation>
    <scope>IDENTIFICATION</scope>
</reference>
<dbReference type="Ensembl" id="ENSMICT00000017360.3">
    <property type="protein sequence ID" value="ENSMICP00000015814.3"/>
    <property type="gene ID" value="ENSMICG00000035756.2"/>
</dbReference>
<dbReference type="InterPro" id="IPR013098">
    <property type="entry name" value="Ig_I-set"/>
</dbReference>
<keyword evidence="9" id="KW-0325">Glycoprotein</keyword>
<keyword evidence="6 13" id="KW-1133">Transmembrane helix</keyword>
<name>A0A8C5XF25_MICMU</name>
<feature type="chain" id="PRO_5034466861" description="Ig-like domain-containing protein" evidence="14">
    <location>
        <begin position="17"/>
        <end position="463"/>
    </location>
</feature>
<comment type="subcellular location">
    <subcellularLocation>
        <location evidence="1">Membrane</location>
        <topology evidence="1">Single-pass type I membrane protein</topology>
    </subcellularLocation>
</comment>
<evidence type="ECO:0000256" key="13">
    <source>
        <dbReference type="SAM" id="Phobius"/>
    </source>
</evidence>
<dbReference type="Pfam" id="PF07686">
    <property type="entry name" value="V-set"/>
    <property type="match status" value="1"/>
</dbReference>
<keyword evidence="17" id="KW-1185">Reference proteome</keyword>
<dbReference type="InterPro" id="IPR003599">
    <property type="entry name" value="Ig_sub"/>
</dbReference>
<feature type="domain" description="Ig-like" evidence="15">
    <location>
        <begin position="144"/>
        <end position="227"/>
    </location>
</feature>
<comment type="similarity">
    <text evidence="11">Belongs to the immunoglobulin superfamily. SIGLEC (sialic acid binding Ig-like lectin) family.</text>
</comment>
<evidence type="ECO:0000256" key="12">
    <source>
        <dbReference type="SAM" id="MobiDB-lite"/>
    </source>
</evidence>
<dbReference type="FunFam" id="2.60.40.10:FF:000829">
    <property type="entry name" value="Sialic acid-binding Ig-like lectin 8"/>
    <property type="match status" value="1"/>
</dbReference>
<evidence type="ECO:0000256" key="3">
    <source>
        <dbReference type="ARBA" id="ARBA00022729"/>
    </source>
</evidence>
<dbReference type="Gene3D" id="2.60.40.10">
    <property type="entry name" value="Immunoglobulins"/>
    <property type="match status" value="3"/>
</dbReference>
<feature type="signal peptide" evidence="14">
    <location>
        <begin position="1"/>
        <end position="16"/>
    </location>
</feature>
<evidence type="ECO:0000256" key="6">
    <source>
        <dbReference type="ARBA" id="ARBA00022989"/>
    </source>
</evidence>
<evidence type="ECO:0000256" key="5">
    <source>
        <dbReference type="ARBA" id="ARBA00022889"/>
    </source>
</evidence>
<dbReference type="SUPFAM" id="SSF48726">
    <property type="entry name" value="Immunoglobulin"/>
    <property type="match status" value="3"/>
</dbReference>
<evidence type="ECO:0000256" key="2">
    <source>
        <dbReference type="ARBA" id="ARBA00022692"/>
    </source>
</evidence>
<dbReference type="Pfam" id="PF07679">
    <property type="entry name" value="I-set"/>
    <property type="match status" value="1"/>
</dbReference>
<dbReference type="EMBL" id="ABDC03026216">
    <property type="status" value="NOT_ANNOTATED_CDS"/>
    <property type="molecule type" value="Genomic_DNA"/>
</dbReference>
<keyword evidence="3 14" id="KW-0732">Signal</keyword>
<evidence type="ECO:0000256" key="7">
    <source>
        <dbReference type="ARBA" id="ARBA00023136"/>
    </source>
</evidence>
<evidence type="ECO:0000313" key="17">
    <source>
        <dbReference type="Proteomes" id="UP000694394"/>
    </source>
</evidence>
<keyword evidence="10" id="KW-0393">Immunoglobulin domain</keyword>
<protein>
    <recommendedName>
        <fullName evidence="15">Ig-like domain-containing protein</fullName>
    </recommendedName>
</protein>
<dbReference type="Proteomes" id="UP000694394">
    <property type="component" value="Chromosome 22"/>
</dbReference>
<evidence type="ECO:0000256" key="8">
    <source>
        <dbReference type="ARBA" id="ARBA00023157"/>
    </source>
</evidence>
<dbReference type="GO" id="GO:0005886">
    <property type="term" value="C:plasma membrane"/>
    <property type="evidence" value="ECO:0007669"/>
    <property type="project" value="TreeGrafter"/>
</dbReference>
<dbReference type="SMART" id="SM00409">
    <property type="entry name" value="IG"/>
    <property type="match status" value="3"/>
</dbReference>
<proteinExistence type="inferred from homology"/>
<feature type="region of interest" description="Disordered" evidence="12">
    <location>
        <begin position="404"/>
        <end position="428"/>
    </location>
</feature>
<dbReference type="PANTHER" id="PTHR12035:SF138">
    <property type="entry name" value="SIALIC ACID-BINDING IG-LIKE LECTIN 9"/>
    <property type="match status" value="1"/>
</dbReference>
<dbReference type="GO" id="GO:0033691">
    <property type="term" value="F:sialic acid binding"/>
    <property type="evidence" value="ECO:0007669"/>
    <property type="project" value="TreeGrafter"/>
</dbReference>
<keyword evidence="5" id="KW-0130">Cell adhesion</keyword>
<feature type="transmembrane region" description="Helical" evidence="13">
    <location>
        <begin position="344"/>
        <end position="369"/>
    </location>
</feature>
<dbReference type="InterPro" id="IPR007110">
    <property type="entry name" value="Ig-like_dom"/>
</dbReference>
<dbReference type="InterPro" id="IPR003598">
    <property type="entry name" value="Ig_sub2"/>
</dbReference>
<gene>
    <name evidence="16" type="primary">LOC105866338</name>
</gene>
<organism evidence="16 17">
    <name type="scientific">Microcebus murinus</name>
    <name type="common">Gray mouse lemur</name>
    <name type="synonym">Lemur murinus</name>
    <dbReference type="NCBI Taxonomy" id="30608"/>
    <lineage>
        <taxon>Eukaryota</taxon>
        <taxon>Metazoa</taxon>
        <taxon>Chordata</taxon>
        <taxon>Craniata</taxon>
        <taxon>Vertebrata</taxon>
        <taxon>Euteleostomi</taxon>
        <taxon>Mammalia</taxon>
        <taxon>Eutheria</taxon>
        <taxon>Euarchontoglires</taxon>
        <taxon>Primates</taxon>
        <taxon>Strepsirrhini</taxon>
        <taxon>Lemuriformes</taxon>
        <taxon>Cheirogaleidae</taxon>
        <taxon>Microcebus</taxon>
    </lineage>
</organism>
<evidence type="ECO:0000259" key="15">
    <source>
        <dbReference type="PROSITE" id="PS50835"/>
    </source>
</evidence>
<dbReference type="GO" id="GO:0007155">
    <property type="term" value="P:cell adhesion"/>
    <property type="evidence" value="ECO:0007669"/>
    <property type="project" value="UniProtKB-KW"/>
</dbReference>
<evidence type="ECO:0000256" key="10">
    <source>
        <dbReference type="ARBA" id="ARBA00023319"/>
    </source>
</evidence>
<evidence type="ECO:0000256" key="11">
    <source>
        <dbReference type="ARBA" id="ARBA00038361"/>
    </source>
</evidence>
<keyword evidence="8" id="KW-1015">Disulfide bond</keyword>